<dbReference type="SMART" id="SM00987">
    <property type="entry name" value="UreE_C"/>
    <property type="match status" value="1"/>
</dbReference>
<evidence type="ECO:0000256" key="8">
    <source>
        <dbReference type="ARBA" id="ARBA00023204"/>
    </source>
</evidence>
<dbReference type="GO" id="GO:0004844">
    <property type="term" value="F:uracil DNA N-glycosylase activity"/>
    <property type="evidence" value="ECO:0007669"/>
    <property type="project" value="UniProtKB-UniRule"/>
</dbReference>
<evidence type="ECO:0000256" key="7">
    <source>
        <dbReference type="ARBA" id="ARBA00022801"/>
    </source>
</evidence>
<dbReference type="GO" id="GO:0097510">
    <property type="term" value="P:base-excision repair, AP site formation via deaminated base removal"/>
    <property type="evidence" value="ECO:0007669"/>
    <property type="project" value="TreeGrafter"/>
</dbReference>
<name>A0A2Z4G810_9BACT</name>
<dbReference type="InterPro" id="IPR005122">
    <property type="entry name" value="Uracil-DNA_glycosylase-like"/>
</dbReference>
<dbReference type="PANTHER" id="PTHR11264">
    <property type="entry name" value="URACIL-DNA GLYCOSYLASE"/>
    <property type="match status" value="1"/>
</dbReference>
<evidence type="ECO:0000256" key="2">
    <source>
        <dbReference type="ARBA" id="ARBA00002631"/>
    </source>
</evidence>
<dbReference type="PANTHER" id="PTHR11264:SF0">
    <property type="entry name" value="URACIL-DNA GLYCOSYLASE"/>
    <property type="match status" value="1"/>
</dbReference>
<proteinExistence type="inferred from homology"/>
<evidence type="ECO:0000259" key="12">
    <source>
        <dbReference type="SMART" id="SM00986"/>
    </source>
</evidence>
<dbReference type="EC" id="3.2.2.27" evidence="4 9"/>
<comment type="similarity">
    <text evidence="3 9 11">Belongs to the uracil-DNA glycosylase (UDG) superfamily. UNG family.</text>
</comment>
<evidence type="ECO:0000256" key="5">
    <source>
        <dbReference type="ARBA" id="ARBA00018429"/>
    </source>
</evidence>
<keyword evidence="6 9" id="KW-0227">DNA damage</keyword>
<dbReference type="EMBL" id="CP029480">
    <property type="protein sequence ID" value="AWV97312.1"/>
    <property type="molecule type" value="Genomic_DNA"/>
</dbReference>
<dbReference type="InterPro" id="IPR036895">
    <property type="entry name" value="Uracil-DNA_glycosylase-like_sf"/>
</dbReference>
<evidence type="ECO:0000256" key="4">
    <source>
        <dbReference type="ARBA" id="ARBA00012030"/>
    </source>
</evidence>
<evidence type="ECO:0000256" key="9">
    <source>
        <dbReference type="HAMAP-Rule" id="MF_00148"/>
    </source>
</evidence>
<reference evidence="13 14" key="1">
    <citation type="submission" date="2018-05" db="EMBL/GenBank/DDBJ databases">
        <title>Complete genome sequence of Arcticibacterium luteifluviistationis SM1504T, a cytophagaceae bacterium isolated from Arctic surface seawater.</title>
        <authorList>
            <person name="Li Y."/>
            <person name="Qin Q.-L."/>
        </authorList>
    </citation>
    <scope>NUCLEOTIDE SEQUENCE [LARGE SCALE GENOMIC DNA]</scope>
    <source>
        <strain evidence="13 14">SM1504</strain>
    </source>
</reference>
<dbReference type="InterPro" id="IPR002043">
    <property type="entry name" value="UDG_fam1"/>
</dbReference>
<dbReference type="NCBIfam" id="NF003588">
    <property type="entry name" value="PRK05254.1-1"/>
    <property type="match status" value="1"/>
</dbReference>
<protein>
    <recommendedName>
        <fullName evidence="5 9">Uracil-DNA glycosylase</fullName>
        <shortName evidence="9">UDG</shortName>
        <ecNumber evidence="4 9">3.2.2.27</ecNumber>
    </recommendedName>
</protein>
<evidence type="ECO:0000256" key="11">
    <source>
        <dbReference type="RuleBase" id="RU003780"/>
    </source>
</evidence>
<dbReference type="SUPFAM" id="SSF52141">
    <property type="entry name" value="Uracil-DNA glycosylase-like"/>
    <property type="match status" value="1"/>
</dbReference>
<keyword evidence="14" id="KW-1185">Reference proteome</keyword>
<dbReference type="Pfam" id="PF03167">
    <property type="entry name" value="UDG"/>
    <property type="match status" value="1"/>
</dbReference>
<dbReference type="NCBIfam" id="TIGR00628">
    <property type="entry name" value="ung"/>
    <property type="match status" value="1"/>
</dbReference>
<dbReference type="Gene3D" id="3.40.470.10">
    <property type="entry name" value="Uracil-DNA glycosylase-like domain"/>
    <property type="match status" value="1"/>
</dbReference>
<gene>
    <name evidence="9" type="primary">ung</name>
    <name evidence="13" type="ORF">DJ013_03650</name>
</gene>
<dbReference type="KEGG" id="als:DJ013_03650"/>
<sequence length="221" mass="24931">MDIKIDSSWKLVLKEEFDKTYFQNLINFVKQEYAQTTCYPPAKLLFNAFDSCSFDDVKVVILGQDPYHGPNQAHGLCFSVNDGVPLPPSLKNIFKEQKDDLGKEIPDSGNLQAWANQGVLLLNATLSVRAGQAASHQKKGWETFTDAAIDHLNKEKEGLVFMLWGNYAQNKGKLINDTKHLVLKARHPSPLAANFGGWFGQKHFSQCNTYLKNMDKTPINW</sequence>
<dbReference type="PROSITE" id="PS00130">
    <property type="entry name" value="U_DNA_GLYCOSYLASE"/>
    <property type="match status" value="1"/>
</dbReference>
<accession>A0A2Z4G810</accession>
<organism evidence="13 14">
    <name type="scientific">Arcticibacterium luteifluviistationis</name>
    <dbReference type="NCBI Taxonomy" id="1784714"/>
    <lineage>
        <taxon>Bacteria</taxon>
        <taxon>Pseudomonadati</taxon>
        <taxon>Bacteroidota</taxon>
        <taxon>Cytophagia</taxon>
        <taxon>Cytophagales</taxon>
        <taxon>Leadbetterellaceae</taxon>
        <taxon>Arcticibacterium</taxon>
    </lineage>
</organism>
<feature type="active site" description="Proton acceptor" evidence="9 10">
    <location>
        <position position="65"/>
    </location>
</feature>
<comment type="catalytic activity">
    <reaction evidence="1 9 11">
        <text>Hydrolyzes single-stranded DNA or mismatched double-stranded DNA and polynucleotides, releasing free uracil.</text>
        <dbReference type="EC" id="3.2.2.27"/>
    </reaction>
</comment>
<comment type="subcellular location">
    <subcellularLocation>
        <location evidence="9">Cytoplasm</location>
    </subcellularLocation>
</comment>
<dbReference type="OrthoDB" id="9804372at2"/>
<evidence type="ECO:0000313" key="14">
    <source>
        <dbReference type="Proteomes" id="UP000249873"/>
    </source>
</evidence>
<keyword evidence="8 9" id="KW-0234">DNA repair</keyword>
<dbReference type="SMART" id="SM00986">
    <property type="entry name" value="UDG"/>
    <property type="match status" value="1"/>
</dbReference>
<dbReference type="NCBIfam" id="NF003591">
    <property type="entry name" value="PRK05254.1-4"/>
    <property type="match status" value="1"/>
</dbReference>
<dbReference type="HAMAP" id="MF_00148">
    <property type="entry name" value="UDG"/>
    <property type="match status" value="1"/>
</dbReference>
<evidence type="ECO:0000256" key="1">
    <source>
        <dbReference type="ARBA" id="ARBA00001400"/>
    </source>
</evidence>
<evidence type="ECO:0000256" key="3">
    <source>
        <dbReference type="ARBA" id="ARBA00008184"/>
    </source>
</evidence>
<feature type="domain" description="Uracil-DNA glycosylase-like" evidence="12">
    <location>
        <begin position="50"/>
        <end position="211"/>
    </location>
</feature>
<dbReference type="RefSeq" id="WP_111370414.1">
    <property type="nucleotide sequence ID" value="NZ_CP029480.1"/>
</dbReference>
<dbReference type="Proteomes" id="UP000249873">
    <property type="component" value="Chromosome"/>
</dbReference>
<evidence type="ECO:0000313" key="13">
    <source>
        <dbReference type="EMBL" id="AWV97312.1"/>
    </source>
</evidence>
<dbReference type="NCBIfam" id="NF003592">
    <property type="entry name" value="PRK05254.1-5"/>
    <property type="match status" value="1"/>
</dbReference>
<dbReference type="InterPro" id="IPR018085">
    <property type="entry name" value="Ura-DNA_Glyclase_AS"/>
</dbReference>
<dbReference type="NCBIfam" id="NF003589">
    <property type="entry name" value="PRK05254.1-2"/>
    <property type="match status" value="1"/>
</dbReference>
<dbReference type="AlphaFoldDB" id="A0A2Z4G810"/>
<keyword evidence="7 9" id="KW-0378">Hydrolase</keyword>
<dbReference type="FunFam" id="3.40.470.10:FF:000001">
    <property type="entry name" value="Uracil-DNA glycosylase"/>
    <property type="match status" value="1"/>
</dbReference>
<keyword evidence="9" id="KW-0963">Cytoplasm</keyword>
<evidence type="ECO:0000256" key="6">
    <source>
        <dbReference type="ARBA" id="ARBA00022763"/>
    </source>
</evidence>
<dbReference type="CDD" id="cd10027">
    <property type="entry name" value="UDG-F1-like"/>
    <property type="match status" value="1"/>
</dbReference>
<comment type="function">
    <text evidence="2 9 11">Excises uracil residues from the DNA which can arise as a result of misincorporation of dUMP residues by DNA polymerase or due to deamination of cytosine.</text>
</comment>
<evidence type="ECO:0000256" key="10">
    <source>
        <dbReference type="PROSITE-ProRule" id="PRU10072"/>
    </source>
</evidence>
<dbReference type="GO" id="GO:0005737">
    <property type="term" value="C:cytoplasm"/>
    <property type="evidence" value="ECO:0007669"/>
    <property type="project" value="UniProtKB-SubCell"/>
</dbReference>